<dbReference type="EMBL" id="CP010086">
    <property type="protein sequence ID" value="AJH00251.1"/>
    <property type="molecule type" value="Genomic_DNA"/>
</dbReference>
<gene>
    <name evidence="1" type="ORF">LF65_03696</name>
</gene>
<dbReference type="Proteomes" id="UP000031866">
    <property type="component" value="Chromosome"/>
</dbReference>
<organism evidence="1 2">
    <name type="scientific">Clostridium beijerinckii</name>
    <name type="common">Clostridium MP</name>
    <dbReference type="NCBI Taxonomy" id="1520"/>
    <lineage>
        <taxon>Bacteria</taxon>
        <taxon>Bacillati</taxon>
        <taxon>Bacillota</taxon>
        <taxon>Clostridia</taxon>
        <taxon>Eubacteriales</taxon>
        <taxon>Clostridiaceae</taxon>
        <taxon>Clostridium</taxon>
    </lineage>
</organism>
<evidence type="ECO:0000313" key="1">
    <source>
        <dbReference type="EMBL" id="AJH00251.1"/>
    </source>
</evidence>
<name>A0A0B5QH43_CLOBE</name>
<evidence type="ECO:0000313" key="2">
    <source>
        <dbReference type="Proteomes" id="UP000031866"/>
    </source>
</evidence>
<dbReference type="OrthoDB" id="1923657at2"/>
<dbReference type="KEGG" id="cbei:LF65_03696"/>
<accession>A0A0B5QH43</accession>
<dbReference type="AlphaFoldDB" id="A0A0B5QH43"/>
<proteinExistence type="predicted"/>
<reference evidence="2" key="1">
    <citation type="submission" date="2014-12" db="EMBL/GenBank/DDBJ databases">
        <title>Genome sequence of Clostridium beijerinckii strain 59B.</title>
        <authorList>
            <person name="Little G.T."/>
            <person name="Minton N.P."/>
        </authorList>
    </citation>
    <scope>NUCLEOTIDE SEQUENCE [LARGE SCALE GENOMIC DNA]</scope>
    <source>
        <strain evidence="2">59B</strain>
    </source>
</reference>
<dbReference type="RefSeq" id="WP_041897941.1">
    <property type="nucleotide sequence ID" value="NZ_CP010086.2"/>
</dbReference>
<protein>
    <submittedName>
        <fullName evidence="1">Uncharacterized protein</fullName>
    </submittedName>
</protein>
<sequence length="63" mass="7635">MPNKIKSYYQHEDEEENDQFLRNFEYKGEEILVCDICETEISEEEYERNDGRCDECSADIYEP</sequence>